<feature type="compositionally biased region" description="Low complexity" evidence="1">
    <location>
        <begin position="1031"/>
        <end position="1042"/>
    </location>
</feature>
<feature type="compositionally biased region" description="Low complexity" evidence="1">
    <location>
        <begin position="567"/>
        <end position="588"/>
    </location>
</feature>
<dbReference type="OrthoDB" id="3066419at2759"/>
<feature type="compositionally biased region" description="Acidic residues" evidence="1">
    <location>
        <begin position="771"/>
        <end position="786"/>
    </location>
</feature>
<feature type="region of interest" description="Disordered" evidence="1">
    <location>
        <begin position="492"/>
        <end position="526"/>
    </location>
</feature>
<evidence type="ECO:0000313" key="2">
    <source>
        <dbReference type="EMBL" id="PPQ75835.1"/>
    </source>
</evidence>
<dbReference type="Proteomes" id="UP000284706">
    <property type="component" value="Unassembled WGS sequence"/>
</dbReference>
<name>A0A409WBC8_9AGAR</name>
<protein>
    <submittedName>
        <fullName evidence="2">Uncharacterized protein</fullName>
    </submittedName>
</protein>
<feature type="region of interest" description="Disordered" evidence="1">
    <location>
        <begin position="769"/>
        <end position="792"/>
    </location>
</feature>
<reference evidence="2 3" key="1">
    <citation type="journal article" date="2018" name="Evol. Lett.">
        <title>Horizontal gene cluster transfer increased hallucinogenic mushroom diversity.</title>
        <authorList>
            <person name="Reynolds H.T."/>
            <person name="Vijayakumar V."/>
            <person name="Gluck-Thaler E."/>
            <person name="Korotkin H.B."/>
            <person name="Matheny P.B."/>
            <person name="Slot J.C."/>
        </authorList>
    </citation>
    <scope>NUCLEOTIDE SEQUENCE [LARGE SCALE GENOMIC DNA]</scope>
    <source>
        <strain evidence="2 3">SRW20</strain>
    </source>
</reference>
<feature type="compositionally biased region" description="Basic and acidic residues" evidence="1">
    <location>
        <begin position="1058"/>
        <end position="1071"/>
    </location>
</feature>
<proteinExistence type="predicted"/>
<feature type="compositionally biased region" description="Basic residues" evidence="1">
    <location>
        <begin position="623"/>
        <end position="635"/>
    </location>
</feature>
<dbReference type="AlphaFoldDB" id="A0A409WBC8"/>
<accession>A0A409WBC8</accession>
<comment type="caution">
    <text evidence="2">The sequence shown here is derived from an EMBL/GenBank/DDBJ whole genome shotgun (WGS) entry which is preliminary data.</text>
</comment>
<evidence type="ECO:0000313" key="3">
    <source>
        <dbReference type="Proteomes" id="UP000284706"/>
    </source>
</evidence>
<gene>
    <name evidence="2" type="ORF">CVT26_001129</name>
</gene>
<feature type="region of interest" description="Disordered" evidence="1">
    <location>
        <begin position="545"/>
        <end position="747"/>
    </location>
</feature>
<feature type="compositionally biased region" description="Low complexity" evidence="1">
    <location>
        <begin position="643"/>
        <end position="656"/>
    </location>
</feature>
<keyword evidence="3" id="KW-1185">Reference proteome</keyword>
<feature type="region of interest" description="Disordered" evidence="1">
    <location>
        <begin position="1015"/>
        <end position="1071"/>
    </location>
</feature>
<evidence type="ECO:0000256" key="1">
    <source>
        <dbReference type="SAM" id="MobiDB-lite"/>
    </source>
</evidence>
<dbReference type="EMBL" id="NHYE01005223">
    <property type="protein sequence ID" value="PPQ75835.1"/>
    <property type="molecule type" value="Genomic_DNA"/>
</dbReference>
<feature type="compositionally biased region" description="Basic and acidic residues" evidence="1">
    <location>
        <begin position="554"/>
        <end position="565"/>
    </location>
</feature>
<sequence length="1071" mass="120146">MDDRRKLRGGLTFLSNRIKSFAGYTDLPAVSGVMRFFLPPFSVASHRGVRIGNGFWELWSPNSKLTPFYPGIKDPAVDLEKVLPSEYKRSDGHLGRFDPTVIPQHFDPARPWLPFIRSTVVSEYAEHSPILSEWQPGDYPNWGTFKSSYLDKLSARLSEVSKRMNKWIELERSHPDLWNNRPSYPSSEDLVKLRGVMIFDEAVDGMSRAQRGIKFMSAWCRMAQILKNGKKGPDFPYDRIPLASTSLMGVWLNDCKEEHGLWLLMNAVPCYIIHSIESKAEYDRIAGQLQMSDSFVAGTPVEELRAEVYDFDIRVSADGERLREVARDYGICPLSAISPSMLSDRVRSSPFGQGSRNGRYEDPRLDSPVVPIVTPRQNEGVKLSPAVVDVTLNVKWTKWEEVLDDNGDRYLVKRGKKFQPEEADVFYDRSLCRYLYLLPGTSSDSEGEALVFGRPAPNLPYLEIVGTRRIVHTASQWIYCQEKPAREDIGRTYSVPAERVASAPEESDEDGEVDTRSHTINSPPLEAMPILQNLPLTHRAVNSTEALPALRTLPPDRGRPTDRNRALPRNSSPSPVSVRRRSSSMSLPCAPMNEESVYNHRPTSPRRDFGTQSNRYRNPSPIRARRRPTPHRRARSPTPPRLRSPSRPRPGSTFRPEGPSRLRQSDRHWSPERPRSPTRRRSPSRRRPSRPRHSVLPQPRQLSPEPAPQTPFTPKIASPVQCKTRPPPVEENVKETTTSVLPMTPHDRVENKSAPILTSKPLILRLGAQESDSDDEEMQDGSASEDDTNKMDTSEDLVGHIAQNASSALSFSGLLPGHPQPPPSILSTITSASQTCFLCIWTLNFFVWEDVITWIQNITQLLPGQTVKRVVRTQDEGTQVFWLKFPNVWSAAAFRGLIAARDTTDTANIGCGFVDGRAYSTASSRSRDAWRPKFGLETVQSTTTPFIQKALNDIPLSVRLSEEPSKAQKKRLRVKARKFQSMPNLSNISHALAESSTSSTTATSQSTLPLADRLTASSGDSRSQSLIAPAQQRSLSSRILSQANSSSNTRRGPRSGRHVKDYKDRTDGGAL</sequence>
<feature type="compositionally biased region" description="Polar residues" evidence="1">
    <location>
        <begin position="1015"/>
        <end position="1026"/>
    </location>
</feature>
<organism evidence="2 3">
    <name type="scientific">Gymnopilus dilepis</name>
    <dbReference type="NCBI Taxonomy" id="231916"/>
    <lineage>
        <taxon>Eukaryota</taxon>
        <taxon>Fungi</taxon>
        <taxon>Dikarya</taxon>
        <taxon>Basidiomycota</taxon>
        <taxon>Agaricomycotina</taxon>
        <taxon>Agaricomycetes</taxon>
        <taxon>Agaricomycetidae</taxon>
        <taxon>Agaricales</taxon>
        <taxon>Agaricineae</taxon>
        <taxon>Hymenogastraceae</taxon>
        <taxon>Gymnopilus</taxon>
    </lineage>
</organism>
<feature type="compositionally biased region" description="Basic residues" evidence="1">
    <location>
        <begin position="676"/>
        <end position="693"/>
    </location>
</feature>
<feature type="region of interest" description="Disordered" evidence="1">
    <location>
        <begin position="346"/>
        <end position="371"/>
    </location>
</feature>
<dbReference type="InParanoid" id="A0A409WBC8"/>
<feature type="compositionally biased region" description="Basic and acidic residues" evidence="1">
    <location>
        <begin position="658"/>
        <end position="675"/>
    </location>
</feature>